<reference evidence="1 2" key="1">
    <citation type="journal article" date="2023" name="Science">
        <title>Complex scaffold remodeling in plant triterpene biosynthesis.</title>
        <authorList>
            <person name="De La Pena R."/>
            <person name="Hodgson H."/>
            <person name="Liu J.C."/>
            <person name="Stephenson M.J."/>
            <person name="Martin A.C."/>
            <person name="Owen C."/>
            <person name="Harkess A."/>
            <person name="Leebens-Mack J."/>
            <person name="Jimenez L.E."/>
            <person name="Osbourn A."/>
            <person name="Sattely E.S."/>
        </authorList>
    </citation>
    <scope>NUCLEOTIDE SEQUENCE [LARGE SCALE GENOMIC DNA]</scope>
    <source>
        <strain evidence="2">cv. JPN11</strain>
        <tissue evidence="1">Leaf</tissue>
    </source>
</reference>
<name>A0ACC1XLR8_MELAZ</name>
<dbReference type="Proteomes" id="UP001164539">
    <property type="component" value="Chromosome 8"/>
</dbReference>
<accession>A0ACC1XLR8</accession>
<sequence>MGIEQYVHEHALTLCEKGNDGEILCYGCGNPFPVESESFYSYRCFACDERALGSFYICKLCLPESPIFHKSCFDISQKIQITYFFHTALSSFKKKMA</sequence>
<evidence type="ECO:0000313" key="1">
    <source>
        <dbReference type="EMBL" id="KAJ4712175.1"/>
    </source>
</evidence>
<protein>
    <submittedName>
        <fullName evidence="1">Uncharacterized protein</fullName>
    </submittedName>
</protein>
<gene>
    <name evidence="1" type="ORF">OWV82_014465</name>
</gene>
<evidence type="ECO:0000313" key="2">
    <source>
        <dbReference type="Proteomes" id="UP001164539"/>
    </source>
</evidence>
<keyword evidence="2" id="KW-1185">Reference proteome</keyword>
<organism evidence="1 2">
    <name type="scientific">Melia azedarach</name>
    <name type="common">Chinaberry tree</name>
    <dbReference type="NCBI Taxonomy" id="155640"/>
    <lineage>
        <taxon>Eukaryota</taxon>
        <taxon>Viridiplantae</taxon>
        <taxon>Streptophyta</taxon>
        <taxon>Embryophyta</taxon>
        <taxon>Tracheophyta</taxon>
        <taxon>Spermatophyta</taxon>
        <taxon>Magnoliopsida</taxon>
        <taxon>eudicotyledons</taxon>
        <taxon>Gunneridae</taxon>
        <taxon>Pentapetalae</taxon>
        <taxon>rosids</taxon>
        <taxon>malvids</taxon>
        <taxon>Sapindales</taxon>
        <taxon>Meliaceae</taxon>
        <taxon>Melia</taxon>
    </lineage>
</organism>
<proteinExistence type="predicted"/>
<dbReference type="EMBL" id="CM051401">
    <property type="protein sequence ID" value="KAJ4712175.1"/>
    <property type="molecule type" value="Genomic_DNA"/>
</dbReference>
<comment type="caution">
    <text evidence="1">The sequence shown here is derived from an EMBL/GenBank/DDBJ whole genome shotgun (WGS) entry which is preliminary data.</text>
</comment>